<dbReference type="EMBL" id="ML179044">
    <property type="protein sequence ID" value="THV06243.1"/>
    <property type="molecule type" value="Genomic_DNA"/>
</dbReference>
<feature type="region of interest" description="Disordered" evidence="1">
    <location>
        <begin position="189"/>
        <end position="215"/>
    </location>
</feature>
<evidence type="ECO:0000313" key="2">
    <source>
        <dbReference type="EMBL" id="THV06243.1"/>
    </source>
</evidence>
<keyword evidence="3" id="KW-1185">Reference proteome</keyword>
<sequence length="240" mass="27626">MYKKRSVGVNSEHDNATDSTQLEEQKTLGIKATGISKRLHSSDELPQELTLVMIATREIRYKSRVHRDGEKGRMLQKLVKSIEGVVDLAKREYLETFQPDVEMQNVDRRLEGCAGPGTDFKEYTQHLLGIVQRILEFFKVLEARSWITAMLFDRKDLRVIQKYHGELRKWRKDFNNEVERRVITDRTTERYRGGNVAGSPSNARSSHRPRDHSMEVSFTSAAISNSTINVGRDQTNTTTL</sequence>
<evidence type="ECO:0000313" key="3">
    <source>
        <dbReference type="Proteomes" id="UP000297245"/>
    </source>
</evidence>
<dbReference type="Proteomes" id="UP000297245">
    <property type="component" value="Unassembled WGS sequence"/>
</dbReference>
<reference evidence="2 3" key="1">
    <citation type="journal article" date="2019" name="Nat. Ecol. Evol.">
        <title>Megaphylogeny resolves global patterns of mushroom evolution.</title>
        <authorList>
            <person name="Varga T."/>
            <person name="Krizsan K."/>
            <person name="Foldi C."/>
            <person name="Dima B."/>
            <person name="Sanchez-Garcia M."/>
            <person name="Sanchez-Ramirez S."/>
            <person name="Szollosi G.J."/>
            <person name="Szarkandi J.G."/>
            <person name="Papp V."/>
            <person name="Albert L."/>
            <person name="Andreopoulos W."/>
            <person name="Angelini C."/>
            <person name="Antonin V."/>
            <person name="Barry K.W."/>
            <person name="Bougher N.L."/>
            <person name="Buchanan P."/>
            <person name="Buyck B."/>
            <person name="Bense V."/>
            <person name="Catcheside P."/>
            <person name="Chovatia M."/>
            <person name="Cooper J."/>
            <person name="Damon W."/>
            <person name="Desjardin D."/>
            <person name="Finy P."/>
            <person name="Geml J."/>
            <person name="Haridas S."/>
            <person name="Hughes K."/>
            <person name="Justo A."/>
            <person name="Karasinski D."/>
            <person name="Kautmanova I."/>
            <person name="Kiss B."/>
            <person name="Kocsube S."/>
            <person name="Kotiranta H."/>
            <person name="LaButti K.M."/>
            <person name="Lechner B.E."/>
            <person name="Liimatainen K."/>
            <person name="Lipzen A."/>
            <person name="Lukacs Z."/>
            <person name="Mihaltcheva S."/>
            <person name="Morgado L.N."/>
            <person name="Niskanen T."/>
            <person name="Noordeloos M.E."/>
            <person name="Ohm R.A."/>
            <person name="Ortiz-Santana B."/>
            <person name="Ovrebo C."/>
            <person name="Racz N."/>
            <person name="Riley R."/>
            <person name="Savchenko A."/>
            <person name="Shiryaev A."/>
            <person name="Soop K."/>
            <person name="Spirin V."/>
            <person name="Szebenyi C."/>
            <person name="Tomsovsky M."/>
            <person name="Tulloss R.E."/>
            <person name="Uehling J."/>
            <person name="Grigoriev I.V."/>
            <person name="Vagvolgyi C."/>
            <person name="Papp T."/>
            <person name="Martin F.M."/>
            <person name="Miettinen O."/>
            <person name="Hibbett D.S."/>
            <person name="Nagy L.G."/>
        </authorList>
    </citation>
    <scope>NUCLEOTIDE SEQUENCE [LARGE SCALE GENOMIC DNA]</scope>
    <source>
        <strain evidence="2 3">CBS 962.96</strain>
    </source>
</reference>
<dbReference type="AlphaFoldDB" id="A0A4S8MST9"/>
<protein>
    <submittedName>
        <fullName evidence="2">Uncharacterized protein</fullName>
    </submittedName>
</protein>
<organism evidence="2 3">
    <name type="scientific">Dendrothele bispora (strain CBS 962.96)</name>
    <dbReference type="NCBI Taxonomy" id="1314807"/>
    <lineage>
        <taxon>Eukaryota</taxon>
        <taxon>Fungi</taxon>
        <taxon>Dikarya</taxon>
        <taxon>Basidiomycota</taxon>
        <taxon>Agaricomycotina</taxon>
        <taxon>Agaricomycetes</taxon>
        <taxon>Agaricomycetidae</taxon>
        <taxon>Agaricales</taxon>
        <taxon>Agaricales incertae sedis</taxon>
        <taxon>Dendrothele</taxon>
    </lineage>
</organism>
<gene>
    <name evidence="2" type="ORF">K435DRAFT_834390</name>
</gene>
<accession>A0A4S8MST9</accession>
<feature type="region of interest" description="Disordered" evidence="1">
    <location>
        <begin position="1"/>
        <end position="25"/>
    </location>
</feature>
<name>A0A4S8MST9_DENBC</name>
<proteinExistence type="predicted"/>
<evidence type="ECO:0000256" key="1">
    <source>
        <dbReference type="SAM" id="MobiDB-lite"/>
    </source>
</evidence>